<evidence type="ECO:0000313" key="5">
    <source>
        <dbReference type="EMBL" id="MBG3877596.1"/>
    </source>
</evidence>
<dbReference type="Gene3D" id="3.30.70.270">
    <property type="match status" value="1"/>
</dbReference>
<organism evidence="5 6">
    <name type="scientific">Nitratidesulfovibrio oxamicus</name>
    <dbReference type="NCBI Taxonomy" id="32016"/>
    <lineage>
        <taxon>Bacteria</taxon>
        <taxon>Pseudomonadati</taxon>
        <taxon>Thermodesulfobacteriota</taxon>
        <taxon>Desulfovibrionia</taxon>
        <taxon>Desulfovibrionales</taxon>
        <taxon>Desulfovibrionaceae</taxon>
        <taxon>Nitratidesulfovibrio</taxon>
    </lineage>
</organism>
<dbReference type="InterPro" id="IPR000160">
    <property type="entry name" value="GGDEF_dom"/>
</dbReference>
<evidence type="ECO:0000313" key="6">
    <source>
        <dbReference type="Proteomes" id="UP001194469"/>
    </source>
</evidence>
<dbReference type="CDD" id="cd01949">
    <property type="entry name" value="GGDEF"/>
    <property type="match status" value="1"/>
</dbReference>
<dbReference type="Proteomes" id="UP001194469">
    <property type="component" value="Unassembled WGS sequence"/>
</dbReference>
<feature type="transmembrane region" description="Helical" evidence="3">
    <location>
        <begin position="165"/>
        <end position="183"/>
    </location>
</feature>
<feature type="transmembrane region" description="Helical" evidence="3">
    <location>
        <begin position="60"/>
        <end position="79"/>
    </location>
</feature>
<feature type="transmembrane region" description="Helical" evidence="3">
    <location>
        <begin position="36"/>
        <end position="53"/>
    </location>
</feature>
<dbReference type="Pfam" id="PF20966">
    <property type="entry name" value="MASE6"/>
    <property type="match status" value="1"/>
</dbReference>
<keyword evidence="6" id="KW-1185">Reference proteome</keyword>
<gene>
    <name evidence="5" type="ORF">FVW20_11365</name>
</gene>
<dbReference type="InterPro" id="IPR043128">
    <property type="entry name" value="Rev_trsase/Diguanyl_cyclase"/>
</dbReference>
<dbReference type="InterPro" id="IPR048435">
    <property type="entry name" value="MASE6"/>
</dbReference>
<comment type="caution">
    <text evidence="5">The sequence shown here is derived from an EMBL/GenBank/DDBJ whole genome shotgun (WGS) entry which is preliminary data.</text>
</comment>
<evidence type="ECO:0000256" key="2">
    <source>
        <dbReference type="ARBA" id="ARBA00034247"/>
    </source>
</evidence>
<accession>A0ABS0J5E9</accession>
<dbReference type="EMBL" id="VRYY01000331">
    <property type="protein sequence ID" value="MBG3877596.1"/>
    <property type="molecule type" value="Genomic_DNA"/>
</dbReference>
<dbReference type="SMART" id="SM00267">
    <property type="entry name" value="GGDEF"/>
    <property type="match status" value="1"/>
</dbReference>
<feature type="transmembrane region" description="Helical" evidence="3">
    <location>
        <begin position="85"/>
        <end position="103"/>
    </location>
</feature>
<feature type="domain" description="GGDEF" evidence="4">
    <location>
        <begin position="233"/>
        <end position="365"/>
    </location>
</feature>
<sequence length="381" mass="42078">MLDKNRLHRCMNVLLANGLQEGADPETARVTGVANLFYGVTALFSAIMAVLDFMQDQSTLALFLLAMLALALFGLFWVGRTGRHALPSTALVLALFSLSLYMVSHGGVEGSGFVWLFIFPPVVMLTFGLSIGILLMAALLLGVGAILFLPGDPFLYADYSQAFRIRYMVALLCCGIFAGLAEYTRRHTQRLLILLTQQLAESARTDELTGLANRRALCERLEYEQVRARRTGRSLSIAICDIDHFKSVNDCYGHQCGDQVLQSVAGLLHDNLRHQDTICRWGGEEFLLLLPETDEAGAARLAEKLRGLVEASEYSYHGIPVSVTLSFGVHTCGPEGDIDYHIRKADQKLYLAKEQGRNRVFAGEVPDIFLPEGLMLDEEEA</sequence>
<dbReference type="PANTHER" id="PTHR45138:SF9">
    <property type="entry name" value="DIGUANYLATE CYCLASE DGCM-RELATED"/>
    <property type="match status" value="1"/>
</dbReference>
<dbReference type="PROSITE" id="PS50887">
    <property type="entry name" value="GGDEF"/>
    <property type="match status" value="1"/>
</dbReference>
<proteinExistence type="predicted"/>
<dbReference type="SUPFAM" id="SSF55073">
    <property type="entry name" value="Nucleotide cyclase"/>
    <property type="match status" value="1"/>
</dbReference>
<comment type="catalytic activity">
    <reaction evidence="2">
        <text>2 GTP = 3',3'-c-di-GMP + 2 diphosphate</text>
        <dbReference type="Rhea" id="RHEA:24898"/>
        <dbReference type="ChEBI" id="CHEBI:33019"/>
        <dbReference type="ChEBI" id="CHEBI:37565"/>
        <dbReference type="ChEBI" id="CHEBI:58805"/>
        <dbReference type="EC" id="2.7.7.65"/>
    </reaction>
</comment>
<evidence type="ECO:0000256" key="3">
    <source>
        <dbReference type="SAM" id="Phobius"/>
    </source>
</evidence>
<protein>
    <recommendedName>
        <fullName evidence="1">diguanylate cyclase</fullName>
        <ecNumber evidence="1">2.7.7.65</ecNumber>
    </recommendedName>
</protein>
<keyword evidence="3" id="KW-0472">Membrane</keyword>
<dbReference type="NCBIfam" id="TIGR00254">
    <property type="entry name" value="GGDEF"/>
    <property type="match status" value="1"/>
</dbReference>
<evidence type="ECO:0000259" key="4">
    <source>
        <dbReference type="PROSITE" id="PS50887"/>
    </source>
</evidence>
<dbReference type="Pfam" id="PF00990">
    <property type="entry name" value="GGDEF"/>
    <property type="match status" value="1"/>
</dbReference>
<dbReference type="InterPro" id="IPR029787">
    <property type="entry name" value="Nucleotide_cyclase"/>
</dbReference>
<dbReference type="EC" id="2.7.7.65" evidence="1"/>
<evidence type="ECO:0000256" key="1">
    <source>
        <dbReference type="ARBA" id="ARBA00012528"/>
    </source>
</evidence>
<keyword evidence="3" id="KW-0812">Transmembrane</keyword>
<dbReference type="PANTHER" id="PTHR45138">
    <property type="entry name" value="REGULATORY COMPONENTS OF SENSORY TRANSDUCTION SYSTEM"/>
    <property type="match status" value="1"/>
</dbReference>
<dbReference type="RefSeq" id="WP_196609693.1">
    <property type="nucleotide sequence ID" value="NZ_VRYY01000331.1"/>
</dbReference>
<keyword evidence="3" id="KW-1133">Transmembrane helix</keyword>
<reference evidence="5 6" key="1">
    <citation type="submission" date="2019-08" db="EMBL/GenBank/DDBJ databases">
        <authorList>
            <person name="Luo N."/>
        </authorList>
    </citation>
    <scope>NUCLEOTIDE SEQUENCE [LARGE SCALE GENOMIC DNA]</scope>
    <source>
        <strain evidence="5 6">NCIMB 9442</strain>
    </source>
</reference>
<feature type="transmembrane region" description="Helical" evidence="3">
    <location>
        <begin position="115"/>
        <end position="145"/>
    </location>
</feature>
<name>A0ABS0J5E9_9BACT</name>
<dbReference type="InterPro" id="IPR050469">
    <property type="entry name" value="Diguanylate_Cyclase"/>
</dbReference>